<dbReference type="STRING" id="905079.L1IL21"/>
<dbReference type="Proteomes" id="UP000011087">
    <property type="component" value="Unassembled WGS sequence"/>
</dbReference>
<evidence type="ECO:0000256" key="3">
    <source>
        <dbReference type="PIRSR" id="PIRSR602401-1"/>
    </source>
</evidence>
<evidence type="ECO:0000256" key="1">
    <source>
        <dbReference type="ARBA" id="ARBA00001971"/>
    </source>
</evidence>
<keyword evidence="3 4" id="KW-0408">Iron</keyword>
<evidence type="ECO:0000313" key="7">
    <source>
        <dbReference type="Proteomes" id="UP000011087"/>
    </source>
</evidence>
<dbReference type="SUPFAM" id="SSF48264">
    <property type="entry name" value="Cytochrome P450"/>
    <property type="match status" value="1"/>
</dbReference>
<keyword evidence="4" id="KW-0503">Monooxygenase</keyword>
<sequence length="165" mass="19009">DIVTFMVAGHDTSAYTLSWILYELSANLDVQSKLRKDLELHGPDSKYLGYVIQEGMRLWPVAAQGSIRQLQHDVELEDGKIIPRGETCLVPFFAIFRSAWIDRADEFIPERWSEEGSQRKKLEEAVFPFSVGSRNCVGQRLASMQIRKILHQLILRYEFVLGKRP</sequence>
<dbReference type="PROSITE" id="PS00086">
    <property type="entry name" value="CYTOCHROME_P450"/>
    <property type="match status" value="1"/>
</dbReference>
<accession>L1IL21</accession>
<dbReference type="GO" id="GO:0004497">
    <property type="term" value="F:monooxygenase activity"/>
    <property type="evidence" value="ECO:0007669"/>
    <property type="project" value="UniProtKB-KW"/>
</dbReference>
<dbReference type="GO" id="GO:0020037">
    <property type="term" value="F:heme binding"/>
    <property type="evidence" value="ECO:0007669"/>
    <property type="project" value="InterPro"/>
</dbReference>
<evidence type="ECO:0000313" key="6">
    <source>
        <dbReference type="EnsemblProtists" id="EKX36953"/>
    </source>
</evidence>
<dbReference type="PRINTS" id="PR00385">
    <property type="entry name" value="P450"/>
</dbReference>
<gene>
    <name evidence="5" type="ORF">GUITHDRAFT_60068</name>
</gene>
<dbReference type="HOGENOM" id="CLU_1615187_0_0_1"/>
<keyword evidence="7" id="KW-1185">Reference proteome</keyword>
<dbReference type="KEGG" id="gtt:GUITHDRAFT_60068"/>
<keyword evidence="3 4" id="KW-0349">Heme</keyword>
<dbReference type="GO" id="GO:0016705">
    <property type="term" value="F:oxidoreductase activity, acting on paired donors, with incorporation or reduction of molecular oxygen"/>
    <property type="evidence" value="ECO:0007669"/>
    <property type="project" value="InterPro"/>
</dbReference>
<dbReference type="AlphaFoldDB" id="L1IL21"/>
<name>L1IL21_GUITC</name>
<reference evidence="5 7" key="1">
    <citation type="journal article" date="2012" name="Nature">
        <title>Algal genomes reveal evolutionary mosaicism and the fate of nucleomorphs.</title>
        <authorList>
            <consortium name="DOE Joint Genome Institute"/>
            <person name="Curtis B.A."/>
            <person name="Tanifuji G."/>
            <person name="Burki F."/>
            <person name="Gruber A."/>
            <person name="Irimia M."/>
            <person name="Maruyama S."/>
            <person name="Arias M.C."/>
            <person name="Ball S.G."/>
            <person name="Gile G.H."/>
            <person name="Hirakawa Y."/>
            <person name="Hopkins J.F."/>
            <person name="Kuo A."/>
            <person name="Rensing S.A."/>
            <person name="Schmutz J."/>
            <person name="Symeonidi A."/>
            <person name="Elias M."/>
            <person name="Eveleigh R.J."/>
            <person name="Herman E.K."/>
            <person name="Klute M.J."/>
            <person name="Nakayama T."/>
            <person name="Obornik M."/>
            <person name="Reyes-Prieto A."/>
            <person name="Armbrust E.V."/>
            <person name="Aves S.J."/>
            <person name="Beiko R.G."/>
            <person name="Coutinho P."/>
            <person name="Dacks J.B."/>
            <person name="Durnford D.G."/>
            <person name="Fast N.M."/>
            <person name="Green B.R."/>
            <person name="Grisdale C.J."/>
            <person name="Hempel F."/>
            <person name="Henrissat B."/>
            <person name="Hoppner M.P."/>
            <person name="Ishida K."/>
            <person name="Kim E."/>
            <person name="Koreny L."/>
            <person name="Kroth P.G."/>
            <person name="Liu Y."/>
            <person name="Malik S.B."/>
            <person name="Maier U.G."/>
            <person name="McRose D."/>
            <person name="Mock T."/>
            <person name="Neilson J.A."/>
            <person name="Onodera N.T."/>
            <person name="Poole A.M."/>
            <person name="Pritham E.J."/>
            <person name="Richards T.A."/>
            <person name="Rocap G."/>
            <person name="Roy S.W."/>
            <person name="Sarai C."/>
            <person name="Schaack S."/>
            <person name="Shirato S."/>
            <person name="Slamovits C.H."/>
            <person name="Spencer D.F."/>
            <person name="Suzuki S."/>
            <person name="Worden A.Z."/>
            <person name="Zauner S."/>
            <person name="Barry K."/>
            <person name="Bell C."/>
            <person name="Bharti A.K."/>
            <person name="Crow J.A."/>
            <person name="Grimwood J."/>
            <person name="Kramer R."/>
            <person name="Lindquist E."/>
            <person name="Lucas S."/>
            <person name="Salamov A."/>
            <person name="McFadden G.I."/>
            <person name="Lane C.E."/>
            <person name="Keeling P.J."/>
            <person name="Gray M.W."/>
            <person name="Grigoriev I.V."/>
            <person name="Archibald J.M."/>
        </authorList>
    </citation>
    <scope>NUCLEOTIDE SEQUENCE</scope>
    <source>
        <strain evidence="5 7">CCMP2712</strain>
    </source>
</reference>
<dbReference type="EMBL" id="JH993065">
    <property type="protein sequence ID" value="EKX36953.1"/>
    <property type="molecule type" value="Genomic_DNA"/>
</dbReference>
<dbReference type="InterPro" id="IPR001128">
    <property type="entry name" value="Cyt_P450"/>
</dbReference>
<dbReference type="InterPro" id="IPR036396">
    <property type="entry name" value="Cyt_P450_sf"/>
</dbReference>
<evidence type="ECO:0000313" key="5">
    <source>
        <dbReference type="EMBL" id="EKX36953.1"/>
    </source>
</evidence>
<feature type="binding site" description="axial binding residue" evidence="3">
    <location>
        <position position="136"/>
    </location>
    <ligand>
        <name>heme</name>
        <dbReference type="ChEBI" id="CHEBI:30413"/>
    </ligand>
    <ligandPart>
        <name>Fe</name>
        <dbReference type="ChEBI" id="CHEBI:18248"/>
    </ligandPart>
</feature>
<protein>
    <recommendedName>
        <fullName evidence="8">Cytochrome P450</fullName>
    </recommendedName>
</protein>
<reference evidence="7" key="2">
    <citation type="submission" date="2012-11" db="EMBL/GenBank/DDBJ databases">
        <authorList>
            <person name="Kuo A."/>
            <person name="Curtis B.A."/>
            <person name="Tanifuji G."/>
            <person name="Burki F."/>
            <person name="Gruber A."/>
            <person name="Irimia M."/>
            <person name="Maruyama S."/>
            <person name="Arias M.C."/>
            <person name="Ball S.G."/>
            <person name="Gile G.H."/>
            <person name="Hirakawa Y."/>
            <person name="Hopkins J.F."/>
            <person name="Rensing S.A."/>
            <person name="Schmutz J."/>
            <person name="Symeonidi A."/>
            <person name="Elias M."/>
            <person name="Eveleigh R.J."/>
            <person name="Herman E.K."/>
            <person name="Klute M.J."/>
            <person name="Nakayama T."/>
            <person name="Obornik M."/>
            <person name="Reyes-Prieto A."/>
            <person name="Armbrust E.V."/>
            <person name="Aves S.J."/>
            <person name="Beiko R.G."/>
            <person name="Coutinho P."/>
            <person name="Dacks J.B."/>
            <person name="Durnford D.G."/>
            <person name="Fast N.M."/>
            <person name="Green B.R."/>
            <person name="Grisdale C."/>
            <person name="Hempe F."/>
            <person name="Henrissat B."/>
            <person name="Hoppner M.P."/>
            <person name="Ishida K.-I."/>
            <person name="Kim E."/>
            <person name="Koreny L."/>
            <person name="Kroth P.G."/>
            <person name="Liu Y."/>
            <person name="Malik S.-B."/>
            <person name="Maier U.G."/>
            <person name="McRose D."/>
            <person name="Mock T."/>
            <person name="Neilson J.A."/>
            <person name="Onodera N.T."/>
            <person name="Poole A.M."/>
            <person name="Pritham E.J."/>
            <person name="Richards T.A."/>
            <person name="Rocap G."/>
            <person name="Roy S.W."/>
            <person name="Sarai C."/>
            <person name="Schaack S."/>
            <person name="Shirato S."/>
            <person name="Slamovits C.H."/>
            <person name="Spencer D.F."/>
            <person name="Suzuki S."/>
            <person name="Worden A.Z."/>
            <person name="Zauner S."/>
            <person name="Barry K."/>
            <person name="Bell C."/>
            <person name="Bharti A.K."/>
            <person name="Crow J.A."/>
            <person name="Grimwood J."/>
            <person name="Kramer R."/>
            <person name="Lindquist E."/>
            <person name="Lucas S."/>
            <person name="Salamov A."/>
            <person name="McFadden G.I."/>
            <person name="Lane C.E."/>
            <person name="Keeling P.J."/>
            <person name="Gray M.W."/>
            <person name="Grigoriev I.V."/>
            <person name="Archibald J.M."/>
        </authorList>
    </citation>
    <scope>NUCLEOTIDE SEQUENCE</scope>
    <source>
        <strain evidence="7">CCMP2712</strain>
    </source>
</reference>
<keyword evidence="3 4" id="KW-0479">Metal-binding</keyword>
<evidence type="ECO:0008006" key="8">
    <source>
        <dbReference type="Google" id="ProtNLM"/>
    </source>
</evidence>
<dbReference type="Pfam" id="PF00067">
    <property type="entry name" value="p450"/>
    <property type="match status" value="1"/>
</dbReference>
<evidence type="ECO:0000256" key="4">
    <source>
        <dbReference type="RuleBase" id="RU000461"/>
    </source>
</evidence>
<organism evidence="5">
    <name type="scientific">Guillardia theta (strain CCMP2712)</name>
    <name type="common">Cryptophyte</name>
    <dbReference type="NCBI Taxonomy" id="905079"/>
    <lineage>
        <taxon>Eukaryota</taxon>
        <taxon>Cryptophyceae</taxon>
        <taxon>Pyrenomonadales</taxon>
        <taxon>Geminigeraceae</taxon>
        <taxon>Guillardia</taxon>
    </lineage>
</organism>
<dbReference type="OrthoDB" id="1470350at2759"/>
<dbReference type="GeneID" id="17293706"/>
<dbReference type="EnsemblProtists" id="EKX36953">
    <property type="protein sequence ID" value="EKX36953"/>
    <property type="gene ID" value="GUITHDRAFT_60068"/>
</dbReference>
<dbReference type="Gene3D" id="1.10.630.10">
    <property type="entry name" value="Cytochrome P450"/>
    <property type="match status" value="1"/>
</dbReference>
<comment type="cofactor">
    <cofactor evidence="1 3">
        <name>heme</name>
        <dbReference type="ChEBI" id="CHEBI:30413"/>
    </cofactor>
</comment>
<dbReference type="InterPro" id="IPR002401">
    <property type="entry name" value="Cyt_P450_E_grp-I"/>
</dbReference>
<dbReference type="PRINTS" id="PR00463">
    <property type="entry name" value="EP450I"/>
</dbReference>
<dbReference type="PANTHER" id="PTHR24305:SF166">
    <property type="entry name" value="CYTOCHROME P450 12A4, MITOCHONDRIAL-RELATED"/>
    <property type="match status" value="1"/>
</dbReference>
<dbReference type="eggNOG" id="KOG0158">
    <property type="taxonomic scope" value="Eukaryota"/>
</dbReference>
<proteinExistence type="inferred from homology"/>
<keyword evidence="4" id="KW-0560">Oxidoreductase</keyword>
<dbReference type="OMA" id="TCLMSIY"/>
<dbReference type="InterPro" id="IPR050121">
    <property type="entry name" value="Cytochrome_P450_monoxygenase"/>
</dbReference>
<dbReference type="PANTHER" id="PTHR24305">
    <property type="entry name" value="CYTOCHROME P450"/>
    <property type="match status" value="1"/>
</dbReference>
<dbReference type="RefSeq" id="XP_005823933.1">
    <property type="nucleotide sequence ID" value="XM_005823876.1"/>
</dbReference>
<comment type="similarity">
    <text evidence="2 4">Belongs to the cytochrome P450 family.</text>
</comment>
<reference evidence="6" key="3">
    <citation type="submission" date="2016-03" db="UniProtKB">
        <authorList>
            <consortium name="EnsemblProtists"/>
        </authorList>
    </citation>
    <scope>IDENTIFICATION</scope>
</reference>
<evidence type="ECO:0000256" key="2">
    <source>
        <dbReference type="ARBA" id="ARBA00010617"/>
    </source>
</evidence>
<dbReference type="InterPro" id="IPR017972">
    <property type="entry name" value="Cyt_P450_CS"/>
</dbReference>
<dbReference type="PaxDb" id="55529-EKX36953"/>
<feature type="non-terminal residue" evidence="5">
    <location>
        <position position="1"/>
    </location>
</feature>
<dbReference type="GO" id="GO:0005506">
    <property type="term" value="F:iron ion binding"/>
    <property type="evidence" value="ECO:0007669"/>
    <property type="project" value="InterPro"/>
</dbReference>
<feature type="non-terminal residue" evidence="5">
    <location>
        <position position="165"/>
    </location>
</feature>